<comment type="catalytic activity">
    <reaction evidence="3">
        <text>2 GTP = 3',3'-c-di-GMP + 2 diphosphate</text>
        <dbReference type="Rhea" id="RHEA:24898"/>
        <dbReference type="ChEBI" id="CHEBI:33019"/>
        <dbReference type="ChEBI" id="CHEBI:37565"/>
        <dbReference type="ChEBI" id="CHEBI:58805"/>
        <dbReference type="EC" id="2.7.7.65"/>
    </reaction>
</comment>
<dbReference type="Gene3D" id="3.30.70.270">
    <property type="match status" value="1"/>
</dbReference>
<feature type="domain" description="GGDEF" evidence="4">
    <location>
        <begin position="168"/>
        <end position="297"/>
    </location>
</feature>
<dbReference type="AlphaFoldDB" id="R4YSB1"/>
<dbReference type="EC" id="2.7.7.65" evidence="2"/>
<dbReference type="KEGG" id="oai:OLEAN_C08030"/>
<dbReference type="SMART" id="SM00267">
    <property type="entry name" value="GGDEF"/>
    <property type="match status" value="1"/>
</dbReference>
<name>R4YSB1_OLEAN</name>
<dbReference type="CDD" id="cd01949">
    <property type="entry name" value="GGDEF"/>
    <property type="match status" value="1"/>
</dbReference>
<evidence type="ECO:0000313" key="6">
    <source>
        <dbReference type="Proteomes" id="UP000032749"/>
    </source>
</evidence>
<dbReference type="GO" id="GO:0052621">
    <property type="term" value="F:diguanylate cyclase activity"/>
    <property type="evidence" value="ECO:0007669"/>
    <property type="project" value="UniProtKB-EC"/>
</dbReference>
<evidence type="ECO:0000256" key="1">
    <source>
        <dbReference type="ARBA" id="ARBA00001946"/>
    </source>
</evidence>
<dbReference type="InterPro" id="IPR029787">
    <property type="entry name" value="Nucleotide_cyclase"/>
</dbReference>
<sequence length="304" mass="34245">MTSQLDSFLECFNSGHLVVNAKREISFSNQYMVNHLGWSQEALSEMSLGDIFSRASNIFIDSYVYPLLINEHCAEELQLTLITAKGDKIAVVANINLDQYQTTYWSLYGCANRDKLYQELIQAKELLEKQSEELLEMATVDSLTGLLNRRALDNRASKVLSQAKRSRSSVAVIIIDIDFFKVINDTYGHALGDDVLQYLGTLLLKKRRDHDIVARFGGEEFILVLPDVNEKNACKVAEAIRVDIETTQFKGISITVSIGVSLNKEDNNEFDVLFKEADSALYIAKKEGRNKSVLFKPSFLKPAI</sequence>
<dbReference type="PANTHER" id="PTHR45138:SF9">
    <property type="entry name" value="DIGUANYLATE CYCLASE DGCM-RELATED"/>
    <property type="match status" value="1"/>
</dbReference>
<proteinExistence type="predicted"/>
<reference evidence="5 6" key="1">
    <citation type="journal article" date="2013" name="Nat. Commun.">
        <title>Genome sequence and functional genomic analysis of the oil-degrading bacterium Oleispira antarctica.</title>
        <authorList>
            <person name="Kube M."/>
            <person name="Chernikova T.N."/>
            <person name="Al-Ramahi Y."/>
            <person name="Beloqui A."/>
            <person name="Lopez-Cortez N."/>
            <person name="Guazzaroni M.E."/>
            <person name="Heipieper H.J."/>
            <person name="Klages S."/>
            <person name="Kotsyurbenko O.R."/>
            <person name="Langer I."/>
            <person name="Nechitaylo T.Y."/>
            <person name="Lunsdorf H."/>
            <person name="Fernandez M."/>
            <person name="Juarez S."/>
            <person name="Ciordia S."/>
            <person name="Singer A."/>
            <person name="Kagan O."/>
            <person name="Egorova O."/>
            <person name="Petit P.A."/>
            <person name="Stogios P."/>
            <person name="Kim Y."/>
            <person name="Tchigvintsev A."/>
            <person name="Flick R."/>
            <person name="Denaro R."/>
            <person name="Genovese M."/>
            <person name="Albar J.P."/>
            <person name="Reva O.N."/>
            <person name="Martinez-Gomariz M."/>
            <person name="Tran H."/>
            <person name="Ferrer M."/>
            <person name="Savchenko A."/>
            <person name="Yakunin A.F."/>
            <person name="Yakimov M.M."/>
            <person name="Golyshina O.V."/>
            <person name="Reinhardt R."/>
            <person name="Golyshin P.N."/>
        </authorList>
    </citation>
    <scope>NUCLEOTIDE SEQUENCE [LARGE SCALE GENOMIC DNA]</scope>
</reference>
<dbReference type="PANTHER" id="PTHR45138">
    <property type="entry name" value="REGULATORY COMPONENTS OF SENSORY TRANSDUCTION SYSTEM"/>
    <property type="match status" value="1"/>
</dbReference>
<dbReference type="HOGENOM" id="CLU_000445_11_4_6"/>
<evidence type="ECO:0000259" key="4">
    <source>
        <dbReference type="PROSITE" id="PS50887"/>
    </source>
</evidence>
<dbReference type="STRING" id="698738.OLEAN_C08030"/>
<comment type="cofactor">
    <cofactor evidence="1">
        <name>Mg(2+)</name>
        <dbReference type="ChEBI" id="CHEBI:18420"/>
    </cofactor>
</comment>
<dbReference type="EMBL" id="FO203512">
    <property type="protein sequence ID" value="CCK74979.1"/>
    <property type="molecule type" value="Genomic_DNA"/>
</dbReference>
<organism evidence="5 6">
    <name type="scientific">Oleispira antarctica RB-8</name>
    <dbReference type="NCBI Taxonomy" id="698738"/>
    <lineage>
        <taxon>Bacteria</taxon>
        <taxon>Pseudomonadati</taxon>
        <taxon>Pseudomonadota</taxon>
        <taxon>Gammaproteobacteria</taxon>
        <taxon>Oceanospirillales</taxon>
        <taxon>Oceanospirillaceae</taxon>
        <taxon>Oleispira</taxon>
    </lineage>
</organism>
<evidence type="ECO:0000256" key="3">
    <source>
        <dbReference type="ARBA" id="ARBA00034247"/>
    </source>
</evidence>
<dbReference type="InterPro" id="IPR000014">
    <property type="entry name" value="PAS"/>
</dbReference>
<dbReference type="NCBIfam" id="TIGR00254">
    <property type="entry name" value="GGDEF"/>
    <property type="match status" value="1"/>
</dbReference>
<dbReference type="SUPFAM" id="SSF55073">
    <property type="entry name" value="Nucleotide cyclase"/>
    <property type="match status" value="1"/>
</dbReference>
<dbReference type="InterPro" id="IPR043128">
    <property type="entry name" value="Rev_trsase/Diguanyl_cyclase"/>
</dbReference>
<dbReference type="Pfam" id="PF00990">
    <property type="entry name" value="GGDEF"/>
    <property type="match status" value="1"/>
</dbReference>
<gene>
    <name evidence="5" type="ORF">OLEAN_C08030</name>
</gene>
<dbReference type="CDD" id="cd00130">
    <property type="entry name" value="PAS"/>
    <property type="match status" value="1"/>
</dbReference>
<dbReference type="PROSITE" id="PS50887">
    <property type="entry name" value="GGDEF"/>
    <property type="match status" value="1"/>
</dbReference>
<dbReference type="InterPro" id="IPR050469">
    <property type="entry name" value="Diguanylate_Cyclase"/>
</dbReference>
<dbReference type="InterPro" id="IPR000160">
    <property type="entry name" value="GGDEF_dom"/>
</dbReference>
<evidence type="ECO:0000256" key="2">
    <source>
        <dbReference type="ARBA" id="ARBA00012528"/>
    </source>
</evidence>
<evidence type="ECO:0000313" key="5">
    <source>
        <dbReference type="EMBL" id="CCK74979.1"/>
    </source>
</evidence>
<dbReference type="SMART" id="SM00091">
    <property type="entry name" value="PAS"/>
    <property type="match status" value="1"/>
</dbReference>
<accession>R4YSB1</accession>
<dbReference type="Proteomes" id="UP000032749">
    <property type="component" value="Chromosome"/>
</dbReference>
<dbReference type="FunFam" id="3.30.70.270:FF:000001">
    <property type="entry name" value="Diguanylate cyclase domain protein"/>
    <property type="match status" value="1"/>
</dbReference>
<keyword evidence="6" id="KW-1185">Reference proteome</keyword>
<protein>
    <recommendedName>
        <fullName evidence="2">diguanylate cyclase</fullName>
        <ecNumber evidence="2">2.7.7.65</ecNumber>
    </recommendedName>
</protein>